<evidence type="ECO:0000313" key="3">
    <source>
        <dbReference type="EMBL" id="CAL1597425.1"/>
    </source>
</evidence>
<proteinExistence type="predicted"/>
<dbReference type="Proteomes" id="UP001497482">
    <property type="component" value="Chromosome 21"/>
</dbReference>
<feature type="transmembrane region" description="Helical" evidence="1">
    <location>
        <begin position="37"/>
        <end position="62"/>
    </location>
</feature>
<sequence>MLWVLVGGCVVVVGLFCGFLVVLCFRLCCVGLWCWWWWLWVLGFGWVVVCCGVCFDFCVLFFVVVGWWGGWCFGVVGLGVCWWVFFVWLFFLVVGGCRWGFVGGVCWGCVVRVCVLGMVVVGWVMCVCWCVVWWWVCGCDGMWGGIRS</sequence>
<dbReference type="EMBL" id="OZ035843">
    <property type="protein sequence ID" value="CAL1597425.1"/>
    <property type="molecule type" value="Genomic_DNA"/>
</dbReference>
<name>A0AAV2L4W9_KNICA</name>
<evidence type="ECO:0008006" key="5">
    <source>
        <dbReference type="Google" id="ProtNLM"/>
    </source>
</evidence>
<keyword evidence="1" id="KW-1133">Transmembrane helix</keyword>
<evidence type="ECO:0000256" key="1">
    <source>
        <dbReference type="SAM" id="Phobius"/>
    </source>
</evidence>
<keyword evidence="1" id="KW-0812">Transmembrane</keyword>
<keyword evidence="4" id="KW-1185">Reference proteome</keyword>
<reference evidence="3 4" key="1">
    <citation type="submission" date="2024-04" db="EMBL/GenBank/DDBJ databases">
        <authorList>
            <person name="Waldvogel A.-M."/>
            <person name="Schoenle A."/>
        </authorList>
    </citation>
    <scope>NUCLEOTIDE SEQUENCE [LARGE SCALE GENOMIC DNA]</scope>
</reference>
<gene>
    <name evidence="2" type="ORF">KC01_LOCUS18946</name>
    <name evidence="3" type="ORF">KC01_LOCUS25931</name>
</gene>
<organism evidence="3 4">
    <name type="scientific">Knipowitschia caucasica</name>
    <name type="common">Caucasian dwarf goby</name>
    <name type="synonym">Pomatoschistus caucasicus</name>
    <dbReference type="NCBI Taxonomy" id="637954"/>
    <lineage>
        <taxon>Eukaryota</taxon>
        <taxon>Metazoa</taxon>
        <taxon>Chordata</taxon>
        <taxon>Craniata</taxon>
        <taxon>Vertebrata</taxon>
        <taxon>Euteleostomi</taxon>
        <taxon>Actinopterygii</taxon>
        <taxon>Neopterygii</taxon>
        <taxon>Teleostei</taxon>
        <taxon>Neoteleostei</taxon>
        <taxon>Acanthomorphata</taxon>
        <taxon>Gobiaria</taxon>
        <taxon>Gobiiformes</taxon>
        <taxon>Gobioidei</taxon>
        <taxon>Gobiidae</taxon>
        <taxon>Gobiinae</taxon>
        <taxon>Knipowitschia</taxon>
    </lineage>
</organism>
<feature type="transmembrane region" description="Helical" evidence="1">
    <location>
        <begin position="68"/>
        <end position="93"/>
    </location>
</feature>
<dbReference type="AlphaFoldDB" id="A0AAV2L4W9"/>
<feature type="transmembrane region" description="Helical" evidence="1">
    <location>
        <begin position="105"/>
        <end position="136"/>
    </location>
</feature>
<dbReference type="EMBL" id="OZ035840">
    <property type="protein sequence ID" value="CAL1589309.1"/>
    <property type="molecule type" value="Genomic_DNA"/>
</dbReference>
<protein>
    <recommendedName>
        <fullName evidence="5">NADH dehydrogenase subunit 6</fullName>
    </recommendedName>
</protein>
<accession>A0AAV2L4W9</accession>
<dbReference type="Proteomes" id="UP001497482">
    <property type="component" value="Chromosome 18"/>
</dbReference>
<evidence type="ECO:0000313" key="4">
    <source>
        <dbReference type="Proteomes" id="UP001497482"/>
    </source>
</evidence>
<keyword evidence="1" id="KW-0472">Membrane</keyword>
<evidence type="ECO:0000313" key="2">
    <source>
        <dbReference type="EMBL" id="CAL1589309.1"/>
    </source>
</evidence>
<feature type="transmembrane region" description="Helical" evidence="1">
    <location>
        <begin position="6"/>
        <end position="25"/>
    </location>
</feature>